<dbReference type="InterPro" id="IPR002156">
    <property type="entry name" value="RNaseH_domain"/>
</dbReference>
<dbReference type="InterPro" id="IPR044730">
    <property type="entry name" value="RNase_H-like_dom_plant"/>
</dbReference>
<feature type="domain" description="RNase H type-1" evidence="2">
    <location>
        <begin position="12"/>
        <end position="54"/>
    </location>
</feature>
<dbReference type="AlphaFoldDB" id="A0A200Q8I0"/>
<name>A0A200Q8I0_MACCD</name>
<organism evidence="3 4">
    <name type="scientific">Macleaya cordata</name>
    <name type="common">Five-seeded plume-poppy</name>
    <name type="synonym">Bocconia cordata</name>
    <dbReference type="NCBI Taxonomy" id="56857"/>
    <lineage>
        <taxon>Eukaryota</taxon>
        <taxon>Viridiplantae</taxon>
        <taxon>Streptophyta</taxon>
        <taxon>Embryophyta</taxon>
        <taxon>Tracheophyta</taxon>
        <taxon>Spermatophyta</taxon>
        <taxon>Magnoliopsida</taxon>
        <taxon>Ranunculales</taxon>
        <taxon>Papaveraceae</taxon>
        <taxon>Papaveroideae</taxon>
        <taxon>Macleaya</taxon>
    </lineage>
</organism>
<comment type="caution">
    <text evidence="3">The sequence shown here is derived from an EMBL/GenBank/DDBJ whole genome shotgun (WGS) entry which is preliminary data.</text>
</comment>
<evidence type="ECO:0000259" key="2">
    <source>
        <dbReference type="Pfam" id="PF13456"/>
    </source>
</evidence>
<dbReference type="CDD" id="cd06222">
    <property type="entry name" value="RNase_H_like"/>
    <property type="match status" value="1"/>
</dbReference>
<gene>
    <name evidence="3" type="ORF">BVC80_8989g30</name>
</gene>
<evidence type="ECO:0000313" key="3">
    <source>
        <dbReference type="EMBL" id="OVA06760.1"/>
    </source>
</evidence>
<dbReference type="GO" id="GO:0003676">
    <property type="term" value="F:nucleic acid binding"/>
    <property type="evidence" value="ECO:0007669"/>
    <property type="project" value="InterPro"/>
</dbReference>
<evidence type="ECO:0000256" key="1">
    <source>
        <dbReference type="SAM" id="SignalP"/>
    </source>
</evidence>
<dbReference type="Pfam" id="PF13456">
    <property type="entry name" value="RVT_3"/>
    <property type="match status" value="1"/>
</dbReference>
<accession>A0A200Q8I0</accession>
<feature type="chain" id="PRO_5013301362" description="RNase H type-1 domain-containing protein" evidence="1">
    <location>
        <begin position="33"/>
        <end position="105"/>
    </location>
</feature>
<dbReference type="Proteomes" id="UP000195402">
    <property type="component" value="Unassembled WGS sequence"/>
</dbReference>
<proteinExistence type="predicted"/>
<dbReference type="InParanoid" id="A0A200Q8I0"/>
<feature type="signal peptide" evidence="1">
    <location>
        <begin position="1"/>
        <end position="32"/>
    </location>
</feature>
<sequence length="105" mass="11577">MGPTRFTAAMGLGNCSNFLAEIFAILIGLSWATQNGYDDVWVVSDSFSAVTVFSKDKVPWEVNFSADHMAGRGSFLDLGQIESHSIRPPSLPAIEMPFKDYYCFS</sequence>
<dbReference type="InterPro" id="IPR036397">
    <property type="entry name" value="RNaseH_sf"/>
</dbReference>
<dbReference type="InterPro" id="IPR012337">
    <property type="entry name" value="RNaseH-like_sf"/>
</dbReference>
<dbReference type="SUPFAM" id="SSF53098">
    <property type="entry name" value="Ribonuclease H-like"/>
    <property type="match status" value="1"/>
</dbReference>
<evidence type="ECO:0000313" key="4">
    <source>
        <dbReference type="Proteomes" id="UP000195402"/>
    </source>
</evidence>
<reference evidence="3 4" key="1">
    <citation type="journal article" date="2017" name="Mol. Plant">
        <title>The Genome of Medicinal Plant Macleaya cordata Provides New Insights into Benzylisoquinoline Alkaloids Metabolism.</title>
        <authorList>
            <person name="Liu X."/>
            <person name="Liu Y."/>
            <person name="Huang P."/>
            <person name="Ma Y."/>
            <person name="Qing Z."/>
            <person name="Tang Q."/>
            <person name="Cao H."/>
            <person name="Cheng P."/>
            <person name="Zheng Y."/>
            <person name="Yuan Z."/>
            <person name="Zhou Y."/>
            <person name="Liu J."/>
            <person name="Tang Z."/>
            <person name="Zhuo Y."/>
            <person name="Zhang Y."/>
            <person name="Yu L."/>
            <person name="Huang J."/>
            <person name="Yang P."/>
            <person name="Peng Q."/>
            <person name="Zhang J."/>
            <person name="Jiang W."/>
            <person name="Zhang Z."/>
            <person name="Lin K."/>
            <person name="Ro D.K."/>
            <person name="Chen X."/>
            <person name="Xiong X."/>
            <person name="Shang Y."/>
            <person name="Huang S."/>
            <person name="Zeng J."/>
        </authorList>
    </citation>
    <scope>NUCLEOTIDE SEQUENCE [LARGE SCALE GENOMIC DNA]</scope>
    <source>
        <strain evidence="4">cv. BLH2017</strain>
        <tissue evidence="3">Root</tissue>
    </source>
</reference>
<dbReference type="OrthoDB" id="1938131at2759"/>
<dbReference type="Gene3D" id="3.30.420.10">
    <property type="entry name" value="Ribonuclease H-like superfamily/Ribonuclease H"/>
    <property type="match status" value="1"/>
</dbReference>
<dbReference type="EMBL" id="MVGT01002722">
    <property type="protein sequence ID" value="OVA06760.1"/>
    <property type="molecule type" value="Genomic_DNA"/>
</dbReference>
<protein>
    <recommendedName>
        <fullName evidence="2">RNase H type-1 domain-containing protein</fullName>
    </recommendedName>
</protein>
<dbReference type="GO" id="GO:0004523">
    <property type="term" value="F:RNA-DNA hybrid ribonuclease activity"/>
    <property type="evidence" value="ECO:0007669"/>
    <property type="project" value="InterPro"/>
</dbReference>
<keyword evidence="4" id="KW-1185">Reference proteome</keyword>
<keyword evidence="1" id="KW-0732">Signal</keyword>